<dbReference type="Proteomes" id="UP000829069">
    <property type="component" value="Chromosome"/>
</dbReference>
<evidence type="ECO:0000313" key="3">
    <source>
        <dbReference type="Proteomes" id="UP000829069"/>
    </source>
</evidence>
<accession>A0ABY3WCI6</accession>
<dbReference type="InterPro" id="IPR025164">
    <property type="entry name" value="Toastrack_DUF4097"/>
</dbReference>
<proteinExistence type="predicted"/>
<dbReference type="EMBL" id="CP093326">
    <property type="protein sequence ID" value="UNK47171.1"/>
    <property type="molecule type" value="Genomic_DNA"/>
</dbReference>
<sequence length="274" mass="28483">MNDMWSIDGPQTIDVDEVRMLKASIVKGRLDIIVHEEPTVRVQVSEVSGAPLEMTLRDGTLEISHNKGGEGPLGFLARQVNLAVSGYREEAVISIALPRNVPVKASTVSGDGLVSGLAANADLSTVSGSMMADETTGVLTVNTVSGEIIVRHHGGTLAAKSVSGEVTASGDLDHVRASTVSGDLSFDLQGAPQDLAVNSVSGNVTVRVPEQYGVDVAASSATGSITVNDQKFFGFSEKVKTRIGPEGRGLTVRSTTVSGTLAVFHRDTAGSQVN</sequence>
<reference evidence="2 3" key="1">
    <citation type="submission" date="2022-03" db="EMBL/GenBank/DDBJ databases">
        <title>Isotopic signatures of nitrous oxide derived from detoxification processes.</title>
        <authorList>
            <person name="Behrendt U."/>
            <person name="Buchen C."/>
            <person name="Well R."/>
            <person name="Ulrich A."/>
            <person name="Rohe L."/>
            <person name="Kolb S."/>
            <person name="Schloter M."/>
            <person name="Horn M.A."/>
            <person name="Augustin J."/>
        </authorList>
    </citation>
    <scope>NUCLEOTIDE SEQUENCE [LARGE SCALE GENOMIC DNA]</scope>
    <source>
        <strain evidence="2 3">S4-C24</strain>
    </source>
</reference>
<dbReference type="RefSeq" id="WP_241914992.1">
    <property type="nucleotide sequence ID" value="NZ_CP093326.1"/>
</dbReference>
<evidence type="ECO:0000259" key="1">
    <source>
        <dbReference type="Pfam" id="PF13349"/>
    </source>
</evidence>
<keyword evidence="3" id="KW-1185">Reference proteome</keyword>
<gene>
    <name evidence="2" type="ORF">MNQ99_07470</name>
</gene>
<evidence type="ECO:0000313" key="2">
    <source>
        <dbReference type="EMBL" id="UNK47171.1"/>
    </source>
</evidence>
<organism evidence="2 3">
    <name type="scientific">Arthrobacter sulfonylureivorans</name>
    <dbReference type="NCBI Taxonomy" id="2486855"/>
    <lineage>
        <taxon>Bacteria</taxon>
        <taxon>Bacillati</taxon>
        <taxon>Actinomycetota</taxon>
        <taxon>Actinomycetes</taxon>
        <taxon>Micrococcales</taxon>
        <taxon>Micrococcaceae</taxon>
        <taxon>Arthrobacter</taxon>
    </lineage>
</organism>
<name>A0ABY3WCI6_9MICC</name>
<feature type="domain" description="DUF4097" evidence="1">
    <location>
        <begin position="41"/>
        <end position="236"/>
    </location>
</feature>
<protein>
    <submittedName>
        <fullName evidence="2">DUF4097 family beta strand repeat-containing protein</fullName>
    </submittedName>
</protein>
<dbReference type="Pfam" id="PF13349">
    <property type="entry name" value="DUF4097"/>
    <property type="match status" value="1"/>
</dbReference>